<organism evidence="18">
    <name type="scientific">marine metagenome</name>
    <dbReference type="NCBI Taxonomy" id="408172"/>
    <lineage>
        <taxon>unclassified sequences</taxon>
        <taxon>metagenomes</taxon>
        <taxon>ecological metagenomes</taxon>
    </lineage>
</organism>
<dbReference type="GO" id="GO:0005524">
    <property type="term" value="F:ATP binding"/>
    <property type="evidence" value="ECO:0007669"/>
    <property type="project" value="UniProtKB-KW"/>
</dbReference>
<keyword evidence="9" id="KW-0479">Metal-binding</keyword>
<keyword evidence="14" id="KW-0030">Aminoacyl-tRNA synthetase</keyword>
<dbReference type="GO" id="GO:0004826">
    <property type="term" value="F:phenylalanine-tRNA ligase activity"/>
    <property type="evidence" value="ECO:0007669"/>
    <property type="project" value="UniProtKB-EC"/>
</dbReference>
<evidence type="ECO:0000256" key="11">
    <source>
        <dbReference type="ARBA" id="ARBA00022840"/>
    </source>
</evidence>
<evidence type="ECO:0000256" key="6">
    <source>
        <dbReference type="ARBA" id="ARBA00015409"/>
    </source>
</evidence>
<dbReference type="PANTHER" id="PTHR11538:SF41">
    <property type="entry name" value="PHENYLALANINE--TRNA LIGASE, MITOCHONDRIAL"/>
    <property type="match status" value="1"/>
</dbReference>
<evidence type="ECO:0000256" key="8">
    <source>
        <dbReference type="ARBA" id="ARBA00022598"/>
    </source>
</evidence>
<dbReference type="SUPFAM" id="SSF55681">
    <property type="entry name" value="Class II aaRS and biotin synthetases"/>
    <property type="match status" value="1"/>
</dbReference>
<keyword evidence="10" id="KW-0547">Nucleotide-binding</keyword>
<dbReference type="NCBIfam" id="TIGR00468">
    <property type="entry name" value="pheS"/>
    <property type="match status" value="1"/>
</dbReference>
<keyword evidence="12" id="KW-0460">Magnesium</keyword>
<dbReference type="InterPro" id="IPR004529">
    <property type="entry name" value="Phe-tRNA-synth_IIc_asu"/>
</dbReference>
<comment type="subunit">
    <text evidence="4">Tetramer of two alpha and two beta subunits.</text>
</comment>
<dbReference type="CDD" id="cd00496">
    <property type="entry name" value="PheRS_alpha_core"/>
    <property type="match status" value="1"/>
</dbReference>
<dbReference type="GO" id="GO:0006432">
    <property type="term" value="P:phenylalanyl-tRNA aminoacylation"/>
    <property type="evidence" value="ECO:0007669"/>
    <property type="project" value="InterPro"/>
</dbReference>
<evidence type="ECO:0000259" key="17">
    <source>
        <dbReference type="PROSITE" id="PS50862"/>
    </source>
</evidence>
<dbReference type="GO" id="GO:0000049">
    <property type="term" value="F:tRNA binding"/>
    <property type="evidence" value="ECO:0007669"/>
    <property type="project" value="InterPro"/>
</dbReference>
<proteinExistence type="inferred from homology"/>
<evidence type="ECO:0000256" key="1">
    <source>
        <dbReference type="ARBA" id="ARBA00001946"/>
    </source>
</evidence>
<dbReference type="InterPro" id="IPR004188">
    <property type="entry name" value="Phe-tRNA_ligase_II_N"/>
</dbReference>
<evidence type="ECO:0000256" key="10">
    <source>
        <dbReference type="ARBA" id="ARBA00022741"/>
    </source>
</evidence>
<dbReference type="InterPro" id="IPR002319">
    <property type="entry name" value="Phenylalanyl-tRNA_Synthase"/>
</dbReference>
<dbReference type="InterPro" id="IPR010978">
    <property type="entry name" value="tRNA-bd_arm"/>
</dbReference>
<keyword evidence="11" id="KW-0067">ATP-binding</keyword>
<sequence>MKLKESIESVRNSFRADSDPFPTDIESVETLRIKYLGRKGLVAGLFSGMQNVPAKDRPEAGQLLNELKHEINALFDSNRNNTDHEISHDDFDYSLPGLQFPIGHIHPLQQTMDDIKTIFMDVGFSVAYGPEVDDDFHNFEALNFPPDHPARDMQDTFFINPKTVLRTHTSNVQIHLMEEQNPPLRYIVPGRVYRNEAISFKSYCLFHQVEGIYVDKHVTFADQKGILEYFVKRMFGANTKMRFRPSFFPFTEPSAEVDIWSHKRKQWLEILGCGMVDPNVFKSVNIDSNIWHGFAFGMGVERICMLKYDIDDIRLFYQGDMRFLGQF</sequence>
<evidence type="ECO:0000256" key="3">
    <source>
        <dbReference type="ARBA" id="ARBA00010207"/>
    </source>
</evidence>
<evidence type="ECO:0000256" key="16">
    <source>
        <dbReference type="ARBA" id="ARBA00049255"/>
    </source>
</evidence>
<comment type="catalytic activity">
    <reaction evidence="16">
        <text>tRNA(Phe) + L-phenylalanine + ATP = L-phenylalanyl-tRNA(Phe) + AMP + diphosphate + H(+)</text>
        <dbReference type="Rhea" id="RHEA:19413"/>
        <dbReference type="Rhea" id="RHEA-COMP:9668"/>
        <dbReference type="Rhea" id="RHEA-COMP:9699"/>
        <dbReference type="ChEBI" id="CHEBI:15378"/>
        <dbReference type="ChEBI" id="CHEBI:30616"/>
        <dbReference type="ChEBI" id="CHEBI:33019"/>
        <dbReference type="ChEBI" id="CHEBI:58095"/>
        <dbReference type="ChEBI" id="CHEBI:78442"/>
        <dbReference type="ChEBI" id="CHEBI:78531"/>
        <dbReference type="ChEBI" id="CHEBI:456215"/>
        <dbReference type="EC" id="6.1.1.20"/>
    </reaction>
</comment>
<dbReference type="GO" id="GO:0005737">
    <property type="term" value="C:cytoplasm"/>
    <property type="evidence" value="ECO:0007669"/>
    <property type="project" value="UniProtKB-SubCell"/>
</dbReference>
<dbReference type="Gene3D" id="3.30.930.10">
    <property type="entry name" value="Bira Bifunctional Protein, Domain 2"/>
    <property type="match status" value="1"/>
</dbReference>
<dbReference type="InterPro" id="IPR006195">
    <property type="entry name" value="aa-tRNA-synth_II"/>
</dbReference>
<dbReference type="InterPro" id="IPR022911">
    <property type="entry name" value="Phe_tRNA_ligase_alpha1_bac"/>
</dbReference>
<dbReference type="GO" id="GO:0046872">
    <property type="term" value="F:metal ion binding"/>
    <property type="evidence" value="ECO:0007669"/>
    <property type="project" value="UniProtKB-KW"/>
</dbReference>
<evidence type="ECO:0000256" key="9">
    <source>
        <dbReference type="ARBA" id="ARBA00022723"/>
    </source>
</evidence>
<protein>
    <recommendedName>
        <fullName evidence="6">Phenylalanine--tRNA ligase alpha subunit</fullName>
        <ecNumber evidence="5">6.1.1.20</ecNumber>
    </recommendedName>
    <alternativeName>
        <fullName evidence="15">Phenylalanyl-tRNA synthetase alpha subunit</fullName>
    </alternativeName>
</protein>
<dbReference type="EC" id="6.1.1.20" evidence="5"/>
<dbReference type="SUPFAM" id="SSF46589">
    <property type="entry name" value="tRNA-binding arm"/>
    <property type="match status" value="1"/>
</dbReference>
<evidence type="ECO:0000256" key="5">
    <source>
        <dbReference type="ARBA" id="ARBA00012814"/>
    </source>
</evidence>
<dbReference type="AlphaFoldDB" id="A0A382CHM3"/>
<dbReference type="Pfam" id="PF01409">
    <property type="entry name" value="tRNA-synt_2d"/>
    <property type="match status" value="1"/>
</dbReference>
<evidence type="ECO:0000256" key="12">
    <source>
        <dbReference type="ARBA" id="ARBA00022842"/>
    </source>
</evidence>
<evidence type="ECO:0000256" key="15">
    <source>
        <dbReference type="ARBA" id="ARBA00030612"/>
    </source>
</evidence>
<dbReference type="PANTHER" id="PTHR11538">
    <property type="entry name" value="PHENYLALANYL-TRNA SYNTHETASE"/>
    <property type="match status" value="1"/>
</dbReference>
<evidence type="ECO:0000256" key="14">
    <source>
        <dbReference type="ARBA" id="ARBA00023146"/>
    </source>
</evidence>
<evidence type="ECO:0000313" key="18">
    <source>
        <dbReference type="EMBL" id="SVB25688.1"/>
    </source>
</evidence>
<dbReference type="InterPro" id="IPR045864">
    <property type="entry name" value="aa-tRNA-synth_II/BPL/LPL"/>
</dbReference>
<comment type="cofactor">
    <cofactor evidence="1">
        <name>Mg(2+)</name>
        <dbReference type="ChEBI" id="CHEBI:18420"/>
    </cofactor>
</comment>
<dbReference type="PROSITE" id="PS50862">
    <property type="entry name" value="AA_TRNA_LIGASE_II"/>
    <property type="match status" value="1"/>
</dbReference>
<name>A0A382CHM3_9ZZZZ</name>
<feature type="domain" description="Aminoacyl-transfer RNA synthetases class-II family profile" evidence="17">
    <location>
        <begin position="115"/>
        <end position="306"/>
    </location>
</feature>
<evidence type="ECO:0000256" key="2">
    <source>
        <dbReference type="ARBA" id="ARBA00004496"/>
    </source>
</evidence>
<keyword evidence="13" id="KW-0648">Protein biosynthesis</keyword>
<gene>
    <name evidence="18" type="ORF">METZ01_LOCUS178542</name>
</gene>
<dbReference type="EMBL" id="UINC01034598">
    <property type="protein sequence ID" value="SVB25688.1"/>
    <property type="molecule type" value="Genomic_DNA"/>
</dbReference>
<dbReference type="HAMAP" id="MF_00281">
    <property type="entry name" value="Phe_tRNA_synth_alpha1"/>
    <property type="match status" value="1"/>
</dbReference>
<comment type="subcellular location">
    <subcellularLocation>
        <location evidence="2">Cytoplasm</location>
    </subcellularLocation>
</comment>
<evidence type="ECO:0000256" key="4">
    <source>
        <dbReference type="ARBA" id="ARBA00011209"/>
    </source>
</evidence>
<evidence type="ECO:0000256" key="7">
    <source>
        <dbReference type="ARBA" id="ARBA00022490"/>
    </source>
</evidence>
<reference evidence="18" key="1">
    <citation type="submission" date="2018-05" db="EMBL/GenBank/DDBJ databases">
        <authorList>
            <person name="Lanie J.A."/>
            <person name="Ng W.-L."/>
            <person name="Kazmierczak K.M."/>
            <person name="Andrzejewski T.M."/>
            <person name="Davidsen T.M."/>
            <person name="Wayne K.J."/>
            <person name="Tettelin H."/>
            <person name="Glass J.I."/>
            <person name="Rusch D."/>
            <person name="Podicherti R."/>
            <person name="Tsui H.-C.T."/>
            <person name="Winkler M.E."/>
        </authorList>
    </citation>
    <scope>NUCLEOTIDE SEQUENCE</scope>
</reference>
<dbReference type="Pfam" id="PF02912">
    <property type="entry name" value="Phe_tRNA-synt_N"/>
    <property type="match status" value="1"/>
</dbReference>
<evidence type="ECO:0000256" key="13">
    <source>
        <dbReference type="ARBA" id="ARBA00022917"/>
    </source>
</evidence>
<keyword evidence="8" id="KW-0436">Ligase</keyword>
<comment type="similarity">
    <text evidence="3">Belongs to the class-II aminoacyl-tRNA synthetase family. Phe-tRNA synthetase alpha subunit type 1 subfamily.</text>
</comment>
<accession>A0A382CHM3</accession>
<keyword evidence="7" id="KW-0963">Cytoplasm</keyword>